<evidence type="ECO:0000313" key="3">
    <source>
        <dbReference type="Proteomes" id="UP000027195"/>
    </source>
</evidence>
<dbReference type="Proteomes" id="UP000027195">
    <property type="component" value="Unassembled WGS sequence"/>
</dbReference>
<reference evidence="3" key="1">
    <citation type="journal article" date="2014" name="Proc. Natl. Acad. Sci. U.S.A.">
        <title>Extensive sampling of basidiomycete genomes demonstrates inadequacy of the white-rot/brown-rot paradigm for wood decay fungi.</title>
        <authorList>
            <person name="Riley R."/>
            <person name="Salamov A.A."/>
            <person name="Brown D.W."/>
            <person name="Nagy L.G."/>
            <person name="Floudas D."/>
            <person name="Held B.W."/>
            <person name="Levasseur A."/>
            <person name="Lombard V."/>
            <person name="Morin E."/>
            <person name="Otillar R."/>
            <person name="Lindquist E.A."/>
            <person name="Sun H."/>
            <person name="LaButti K.M."/>
            <person name="Schmutz J."/>
            <person name="Jabbour D."/>
            <person name="Luo H."/>
            <person name="Baker S.E."/>
            <person name="Pisabarro A.G."/>
            <person name="Walton J.D."/>
            <person name="Blanchette R.A."/>
            <person name="Henrissat B."/>
            <person name="Martin F."/>
            <person name="Cullen D."/>
            <person name="Hibbett D.S."/>
            <person name="Grigoriev I.V."/>
        </authorList>
    </citation>
    <scope>NUCLEOTIDE SEQUENCE [LARGE SCALE GENOMIC DNA]</scope>
    <source>
        <strain evidence="3">FD-172 SS1</strain>
    </source>
</reference>
<dbReference type="Gene3D" id="3.60.21.10">
    <property type="match status" value="1"/>
</dbReference>
<dbReference type="PANTHER" id="PTHR37844">
    <property type="entry name" value="SER/THR PROTEIN PHOSPHATASE SUPERFAMILY (AFU_ORTHOLOGUE AFUA_1G14840)"/>
    <property type="match status" value="1"/>
</dbReference>
<dbReference type="InParanoid" id="A0A067MBM6"/>
<dbReference type="InterPro" id="IPR029052">
    <property type="entry name" value="Metallo-depent_PP-like"/>
</dbReference>
<dbReference type="GO" id="GO:0016787">
    <property type="term" value="F:hydrolase activity"/>
    <property type="evidence" value="ECO:0007669"/>
    <property type="project" value="InterPro"/>
</dbReference>
<keyword evidence="3" id="KW-1185">Reference proteome</keyword>
<name>A0A067MBM6_BOTB1</name>
<protein>
    <recommendedName>
        <fullName evidence="1">Calcineurin-like phosphoesterase domain-containing protein</fullName>
    </recommendedName>
</protein>
<dbReference type="InterPro" id="IPR004843">
    <property type="entry name" value="Calcineurin-like_PHP"/>
</dbReference>
<evidence type="ECO:0000313" key="2">
    <source>
        <dbReference type="EMBL" id="KDQ12100.1"/>
    </source>
</evidence>
<dbReference type="AlphaFoldDB" id="A0A067MBM6"/>
<sequence length="276" mass="31110">MGSYVIEIRSRTPNINARAHSQTIQILSDLHLEIESPGSEEFYQFEIPKRADILALLGDIGCTNDNRLFGWLEVQLKKFSKVIFVPGNHEPYRSSLSDSDARLTIFAAAHPNSFIYLNRSRHDLTPTLTILGCTLWSSLNPEDLDILSWSLTDFKRIEAFTPALYADNHDRDISWLCKAVESIRENEPQRRVLIFTHHAPTVKGTGDPKYEGGPANSAFATELTGRRCWGSPVCAWAFGHTHWSCDFTREGVRVYSNQRGYGDGTMGFDSGKLIEV</sequence>
<evidence type="ECO:0000259" key="1">
    <source>
        <dbReference type="Pfam" id="PF00149"/>
    </source>
</evidence>
<dbReference type="PANTHER" id="PTHR37844:SF2">
    <property type="entry name" value="SER_THR PROTEIN PHOSPHATASE SUPERFAMILY (AFU_ORTHOLOGUE AFUA_1G14840)"/>
    <property type="match status" value="1"/>
</dbReference>
<accession>A0A067MBM6</accession>
<dbReference type="EMBL" id="KL198052">
    <property type="protein sequence ID" value="KDQ12100.1"/>
    <property type="molecule type" value="Genomic_DNA"/>
</dbReference>
<dbReference type="Pfam" id="PF00149">
    <property type="entry name" value="Metallophos"/>
    <property type="match status" value="1"/>
</dbReference>
<dbReference type="HOGENOM" id="CLU_060372_0_1_1"/>
<dbReference type="SUPFAM" id="SSF56300">
    <property type="entry name" value="Metallo-dependent phosphatases"/>
    <property type="match status" value="1"/>
</dbReference>
<feature type="domain" description="Calcineurin-like phosphoesterase" evidence="1">
    <location>
        <begin position="26"/>
        <end position="243"/>
    </location>
</feature>
<dbReference type="OrthoDB" id="550558at2759"/>
<gene>
    <name evidence="2" type="ORF">BOTBODRAFT_424301</name>
</gene>
<proteinExistence type="predicted"/>
<organism evidence="2 3">
    <name type="scientific">Botryobasidium botryosum (strain FD-172 SS1)</name>
    <dbReference type="NCBI Taxonomy" id="930990"/>
    <lineage>
        <taxon>Eukaryota</taxon>
        <taxon>Fungi</taxon>
        <taxon>Dikarya</taxon>
        <taxon>Basidiomycota</taxon>
        <taxon>Agaricomycotina</taxon>
        <taxon>Agaricomycetes</taxon>
        <taxon>Cantharellales</taxon>
        <taxon>Botryobasidiaceae</taxon>
        <taxon>Botryobasidium</taxon>
    </lineage>
</organism>